<keyword evidence="2" id="KW-1185">Reference proteome</keyword>
<protein>
    <submittedName>
        <fullName evidence="1">Uncharacterized protein</fullName>
    </submittedName>
</protein>
<organism evidence="1 2">
    <name type="scientific">Arthrobacter jinronghuae</name>
    <dbReference type="NCBI Taxonomy" id="2964609"/>
    <lineage>
        <taxon>Bacteria</taxon>
        <taxon>Bacillati</taxon>
        <taxon>Actinomycetota</taxon>
        <taxon>Actinomycetes</taxon>
        <taxon>Micrococcales</taxon>
        <taxon>Micrococcaceae</taxon>
        <taxon>Arthrobacter</taxon>
    </lineage>
</organism>
<evidence type="ECO:0000313" key="2">
    <source>
        <dbReference type="Proteomes" id="UP001206924"/>
    </source>
</evidence>
<proteinExistence type="predicted"/>
<dbReference type="EMBL" id="JANFLP010000020">
    <property type="protein sequence ID" value="MCQ1951581.1"/>
    <property type="molecule type" value="Genomic_DNA"/>
</dbReference>
<sequence>MPTKTKASPTQKLRNLIEGVRFGLVDADDLHNELLELEREQKLPLTEPEED</sequence>
<name>A0ABT1NYA3_9MICC</name>
<evidence type="ECO:0000313" key="1">
    <source>
        <dbReference type="EMBL" id="MCQ1951581.1"/>
    </source>
</evidence>
<dbReference type="RefSeq" id="WP_255866589.1">
    <property type="nucleotide sequence ID" value="NZ_CP104263.1"/>
</dbReference>
<dbReference type="Proteomes" id="UP001206924">
    <property type="component" value="Unassembled WGS sequence"/>
</dbReference>
<gene>
    <name evidence="1" type="ORF">NNX28_16815</name>
</gene>
<comment type="caution">
    <text evidence="1">The sequence shown here is derived from an EMBL/GenBank/DDBJ whole genome shotgun (WGS) entry which is preliminary data.</text>
</comment>
<reference evidence="1 2" key="1">
    <citation type="submission" date="2022-07" db="EMBL/GenBank/DDBJ databases">
        <title>Novel species in genus Arthrobacter.</title>
        <authorList>
            <person name="Liu Y."/>
        </authorList>
    </citation>
    <scope>NUCLEOTIDE SEQUENCE [LARGE SCALE GENOMIC DNA]</scope>
    <source>
        <strain evidence="2">zg-Y859</strain>
    </source>
</reference>
<accession>A0ABT1NYA3</accession>